<sequence>MDEKFWKKIYSLQENGEFEKIVKEIKNLPEDKLDMKLISVLSRAYINLEDFENALNTNLSFIGKVKEDVTNANIWIYSECGWICNEIRDFEQGLKYLLEAEKLGRDDEWLNTEIGQCLGKLKRAEEGLERLKKALKLIEVEDTENINKKIFINSEIAYLYELLENSEEALNYFYIAKDLGRNDNWIHIHLWINLEKTIGKEEALKYFQNEIKTNDLNSSLWGSLGQIYMDMFANYEEAEKAFKNAFKYSLNTQYLYDRSKALMSLKKYEEAIEILLELREISEQEEELTDVEDIELVRCFIELKDRKNAEKYLEFAKEYMDKYESTLTELENLINKI</sequence>
<gene>
    <name evidence="1" type="ORF">FUSPEROL_00687</name>
</gene>
<comment type="caution">
    <text evidence="1">The sequence shown here is derived from an EMBL/GenBank/DDBJ whole genome shotgun (WGS) entry which is preliminary data.</text>
</comment>
<dbReference type="SUPFAM" id="SSF48452">
    <property type="entry name" value="TPR-like"/>
    <property type="match status" value="1"/>
</dbReference>
<evidence type="ECO:0000313" key="2">
    <source>
        <dbReference type="Proteomes" id="UP000003748"/>
    </source>
</evidence>
<dbReference type="EMBL" id="ACJY01000038">
    <property type="protein sequence ID" value="EFE87398.1"/>
    <property type="molecule type" value="Genomic_DNA"/>
</dbReference>
<name>D4CTG9_9FUSO</name>
<dbReference type="SUPFAM" id="SSF81901">
    <property type="entry name" value="HCP-like"/>
    <property type="match status" value="1"/>
</dbReference>
<dbReference type="HOGENOM" id="CLU_069097_0_0_0"/>
<organism evidence="1 2">
    <name type="scientific">Fusobacterium periodonticum ATCC 33693</name>
    <dbReference type="NCBI Taxonomy" id="546275"/>
    <lineage>
        <taxon>Bacteria</taxon>
        <taxon>Fusobacteriati</taxon>
        <taxon>Fusobacteriota</taxon>
        <taxon>Fusobacteriia</taxon>
        <taxon>Fusobacteriales</taxon>
        <taxon>Fusobacteriaceae</taxon>
        <taxon>Fusobacterium</taxon>
    </lineage>
</organism>
<proteinExistence type="predicted"/>
<protein>
    <submittedName>
        <fullName evidence="1">Tetratricopeptide repeat protein</fullName>
    </submittedName>
</protein>
<dbReference type="RefSeq" id="WP_005971778.1">
    <property type="nucleotide sequence ID" value="NZ_GG665893.1"/>
</dbReference>
<evidence type="ECO:0000313" key="1">
    <source>
        <dbReference type="EMBL" id="EFE87398.1"/>
    </source>
</evidence>
<dbReference type="eggNOG" id="COG0457">
    <property type="taxonomic scope" value="Bacteria"/>
</dbReference>
<dbReference type="Pfam" id="PF13181">
    <property type="entry name" value="TPR_8"/>
    <property type="match status" value="1"/>
</dbReference>
<dbReference type="Gene3D" id="1.25.40.10">
    <property type="entry name" value="Tetratricopeptide repeat domain"/>
    <property type="match status" value="2"/>
</dbReference>
<dbReference type="STRING" id="546275.FUSPEROL_00687"/>
<dbReference type="InterPro" id="IPR011990">
    <property type="entry name" value="TPR-like_helical_dom_sf"/>
</dbReference>
<dbReference type="SMART" id="SM00028">
    <property type="entry name" value="TPR"/>
    <property type="match status" value="4"/>
</dbReference>
<dbReference type="Proteomes" id="UP000003748">
    <property type="component" value="Unassembled WGS sequence"/>
</dbReference>
<reference evidence="1 2" key="1">
    <citation type="submission" date="2010-02" db="EMBL/GenBank/DDBJ databases">
        <authorList>
            <person name="Weinstock G."/>
            <person name="Sodergren E."/>
            <person name="Clifton S."/>
            <person name="Fulton L."/>
            <person name="Fulton B."/>
            <person name="Courtney L."/>
            <person name="Fronick C."/>
            <person name="Harrison M."/>
            <person name="Strong C."/>
            <person name="Farmer C."/>
            <person name="Delahaunty K."/>
            <person name="Markovic C."/>
            <person name="Hall O."/>
            <person name="Minx P."/>
            <person name="Tomlinson C."/>
            <person name="Mitreva M."/>
            <person name="Nelson J."/>
            <person name="Hou S."/>
            <person name="Wollam A."/>
            <person name="Pepin K.H."/>
            <person name="Johnson M."/>
            <person name="Bhonagiri V."/>
            <person name="Zhang X."/>
            <person name="Suruliraj S."/>
            <person name="Warren W."/>
            <person name="Chinwalla A."/>
            <person name="Mardis E.R."/>
            <person name="Wilson R.K."/>
        </authorList>
    </citation>
    <scope>NUCLEOTIDE SEQUENCE [LARGE SCALE GENOMIC DNA]</scope>
    <source>
        <strain evidence="1 2">ATCC 33693</strain>
    </source>
</reference>
<dbReference type="PANTHER" id="PTHR12558:SF13">
    <property type="entry name" value="CELL DIVISION CYCLE PROTEIN 27 HOMOLOG"/>
    <property type="match status" value="1"/>
</dbReference>
<accession>D4CTG9</accession>
<dbReference type="PANTHER" id="PTHR12558">
    <property type="entry name" value="CELL DIVISION CYCLE 16,23,27"/>
    <property type="match status" value="1"/>
</dbReference>
<dbReference type="InterPro" id="IPR019734">
    <property type="entry name" value="TPR_rpt"/>
</dbReference>
<dbReference type="GeneID" id="78418977"/>
<dbReference type="AlphaFoldDB" id="D4CTG9"/>
<dbReference type="OrthoDB" id="89470at2"/>